<dbReference type="Proteomes" id="UP000018895">
    <property type="component" value="Unassembled WGS sequence"/>
</dbReference>
<protein>
    <submittedName>
        <fullName evidence="9">Multidrug resistance protein</fullName>
    </submittedName>
</protein>
<feature type="transmembrane region" description="Helical" evidence="7">
    <location>
        <begin position="111"/>
        <end position="132"/>
    </location>
</feature>
<feature type="domain" description="Major facilitator superfamily (MFS) profile" evidence="8">
    <location>
        <begin position="11"/>
        <end position="395"/>
    </location>
</feature>
<evidence type="ECO:0000256" key="6">
    <source>
        <dbReference type="ARBA" id="ARBA00023136"/>
    </source>
</evidence>
<comment type="caution">
    <text evidence="9">The sequence shown here is derived from an EMBL/GenBank/DDBJ whole genome shotgun (WGS) entry which is preliminary data.</text>
</comment>
<evidence type="ECO:0000256" key="1">
    <source>
        <dbReference type="ARBA" id="ARBA00004651"/>
    </source>
</evidence>
<dbReference type="PANTHER" id="PTHR43124">
    <property type="entry name" value="PURINE EFFLUX PUMP PBUE"/>
    <property type="match status" value="1"/>
</dbReference>
<keyword evidence="5 7" id="KW-1133">Transmembrane helix</keyword>
<feature type="transmembrane region" description="Helical" evidence="7">
    <location>
        <begin position="254"/>
        <end position="274"/>
    </location>
</feature>
<evidence type="ECO:0000256" key="5">
    <source>
        <dbReference type="ARBA" id="ARBA00022989"/>
    </source>
</evidence>
<comment type="subcellular location">
    <subcellularLocation>
        <location evidence="1">Cell membrane</location>
        <topology evidence="1">Multi-pass membrane protein</topology>
    </subcellularLocation>
</comment>
<dbReference type="AlphaFoldDB" id="W4QH85"/>
<sequence length="410" mass="45300">MINKVSKMSYTLFFIGLLPFIMVMGNSLFIPQVPFIQQSFQLTTVESGWFLTSFSVPAAFFVLIGGVVSDRFGRKRICAIGLLLIIGGCILSTIALFHVSTSWNVLIAGRIIQGIGAGIVSPLAMAFIAELYRGKERLKAFGTIEVYNGVGKLISPIIGGFILLLTWNISFILYLAISLLALAGLFISIRKESITNSSLSLKKVVHSQKQLWREHWRWLLPITYGGGVGMFLLFGYLFFLSYVSEQASPFPSEWNGAVIACPLIGLTVCSYVTGRFLKNSTDMYKQMMIYGVMLMIAGTLGLFARESFSLIVLAMFFFAAGLGIFLPAANAALAAIVSNETRGTVFASYSMIRFLGVALGPVMFGIWMTNVEQLIFNAFFFISGLALFMMMSWRCFPLGHDCDHEKMSHI</sequence>
<feature type="transmembrane region" description="Helical" evidence="7">
    <location>
        <begin position="171"/>
        <end position="189"/>
    </location>
</feature>
<accession>W4QH85</accession>
<dbReference type="PROSITE" id="PS00216">
    <property type="entry name" value="SUGAR_TRANSPORT_1"/>
    <property type="match status" value="1"/>
</dbReference>
<feature type="transmembrane region" description="Helical" evidence="7">
    <location>
        <begin position="349"/>
        <end position="368"/>
    </location>
</feature>
<keyword evidence="3" id="KW-1003">Cell membrane</keyword>
<proteinExistence type="predicted"/>
<feature type="transmembrane region" description="Helical" evidence="7">
    <location>
        <begin position="218"/>
        <end position="242"/>
    </location>
</feature>
<keyword evidence="10" id="KW-1185">Reference proteome</keyword>
<dbReference type="SUPFAM" id="SSF103473">
    <property type="entry name" value="MFS general substrate transporter"/>
    <property type="match status" value="1"/>
</dbReference>
<dbReference type="Pfam" id="PF07690">
    <property type="entry name" value="MFS_1"/>
    <property type="match status" value="1"/>
</dbReference>
<feature type="transmembrane region" description="Helical" evidence="7">
    <location>
        <begin position="374"/>
        <end position="396"/>
    </location>
</feature>
<dbReference type="InterPro" id="IPR020846">
    <property type="entry name" value="MFS_dom"/>
</dbReference>
<evidence type="ECO:0000313" key="9">
    <source>
        <dbReference type="EMBL" id="GAE30714.1"/>
    </source>
</evidence>
<evidence type="ECO:0000256" key="3">
    <source>
        <dbReference type="ARBA" id="ARBA00022475"/>
    </source>
</evidence>
<keyword evidence="4 7" id="KW-0812">Transmembrane</keyword>
<dbReference type="STRING" id="1236971.JCM9152_2130"/>
<name>W4QH85_9BACI</name>
<feature type="transmembrane region" description="Helical" evidence="7">
    <location>
        <begin position="12"/>
        <end position="29"/>
    </location>
</feature>
<evidence type="ECO:0000259" key="8">
    <source>
        <dbReference type="PROSITE" id="PS50850"/>
    </source>
</evidence>
<evidence type="ECO:0000313" key="10">
    <source>
        <dbReference type="Proteomes" id="UP000018895"/>
    </source>
</evidence>
<organism evidence="9 10">
    <name type="scientific">Halalkalibacter hemicellulosilyticusJCM 9152</name>
    <dbReference type="NCBI Taxonomy" id="1236971"/>
    <lineage>
        <taxon>Bacteria</taxon>
        <taxon>Bacillati</taxon>
        <taxon>Bacillota</taxon>
        <taxon>Bacilli</taxon>
        <taxon>Bacillales</taxon>
        <taxon>Bacillaceae</taxon>
        <taxon>Halalkalibacter</taxon>
    </lineage>
</organism>
<feature type="transmembrane region" description="Helical" evidence="7">
    <location>
        <begin position="80"/>
        <end position="99"/>
    </location>
</feature>
<dbReference type="Gene3D" id="1.20.1250.20">
    <property type="entry name" value="MFS general substrate transporter like domains"/>
    <property type="match status" value="1"/>
</dbReference>
<feature type="transmembrane region" description="Helical" evidence="7">
    <location>
        <begin position="144"/>
        <end position="165"/>
    </location>
</feature>
<keyword evidence="2" id="KW-0813">Transport</keyword>
<dbReference type="InterPro" id="IPR011701">
    <property type="entry name" value="MFS"/>
</dbReference>
<evidence type="ECO:0000256" key="7">
    <source>
        <dbReference type="SAM" id="Phobius"/>
    </source>
</evidence>
<dbReference type="PROSITE" id="PS50850">
    <property type="entry name" value="MFS"/>
    <property type="match status" value="1"/>
</dbReference>
<feature type="transmembrane region" description="Helical" evidence="7">
    <location>
        <begin position="49"/>
        <end position="68"/>
    </location>
</feature>
<dbReference type="EMBL" id="BAUU01000013">
    <property type="protein sequence ID" value="GAE30714.1"/>
    <property type="molecule type" value="Genomic_DNA"/>
</dbReference>
<dbReference type="GO" id="GO:0022857">
    <property type="term" value="F:transmembrane transporter activity"/>
    <property type="evidence" value="ECO:0007669"/>
    <property type="project" value="InterPro"/>
</dbReference>
<gene>
    <name evidence="9" type="ORF">JCM9152_2130</name>
</gene>
<dbReference type="InterPro" id="IPR005829">
    <property type="entry name" value="Sugar_transporter_CS"/>
</dbReference>
<dbReference type="RefSeq" id="WP_035343622.1">
    <property type="nucleotide sequence ID" value="NZ_BAUU01000013.1"/>
</dbReference>
<keyword evidence="6 7" id="KW-0472">Membrane</keyword>
<feature type="transmembrane region" description="Helical" evidence="7">
    <location>
        <begin position="310"/>
        <end position="337"/>
    </location>
</feature>
<evidence type="ECO:0000256" key="2">
    <source>
        <dbReference type="ARBA" id="ARBA00022448"/>
    </source>
</evidence>
<dbReference type="PANTHER" id="PTHR43124:SF3">
    <property type="entry name" value="CHLORAMPHENICOL EFFLUX PUMP RV0191"/>
    <property type="match status" value="1"/>
</dbReference>
<feature type="transmembrane region" description="Helical" evidence="7">
    <location>
        <begin position="286"/>
        <end position="304"/>
    </location>
</feature>
<reference evidence="9" key="1">
    <citation type="journal article" date="2014" name="Genome Announc.">
        <title>Draft Genome Sequences of Three Alkaliphilic Bacillus Strains, Bacillus wakoensis JCM 9140T, Bacillus akibai JCM 9157T, and Bacillus hemicellulosilyticus JCM 9152T.</title>
        <authorList>
            <person name="Yuki M."/>
            <person name="Oshima K."/>
            <person name="Suda W."/>
            <person name="Oshida Y."/>
            <person name="Kitamura K."/>
            <person name="Iida T."/>
            <person name="Hattori M."/>
            <person name="Ohkuma M."/>
        </authorList>
    </citation>
    <scope>NUCLEOTIDE SEQUENCE [LARGE SCALE GENOMIC DNA]</scope>
    <source>
        <strain evidence="9">JCM 9152</strain>
    </source>
</reference>
<dbReference type="InterPro" id="IPR036259">
    <property type="entry name" value="MFS_trans_sf"/>
</dbReference>
<dbReference type="InterPro" id="IPR050189">
    <property type="entry name" value="MFS_Efflux_Transporters"/>
</dbReference>
<evidence type="ECO:0000256" key="4">
    <source>
        <dbReference type="ARBA" id="ARBA00022692"/>
    </source>
</evidence>
<dbReference type="GO" id="GO:0005886">
    <property type="term" value="C:plasma membrane"/>
    <property type="evidence" value="ECO:0007669"/>
    <property type="project" value="UniProtKB-SubCell"/>
</dbReference>
<dbReference type="OrthoDB" id="2986280at2"/>